<evidence type="ECO:0000313" key="3">
    <source>
        <dbReference type="EMBL" id="MCS3864375.1"/>
    </source>
</evidence>
<sequence length="304" mass="32183">MSANPFFVGLDAGGSTTLLLAECEECPGRIDRHGPAANPQRVGMDQSVQVLSALVQKTLRAQRPVDHLSVCAGVAGAGRPDEQQALADRLRRTLGDDARSVSVEVVHDACIALDAAFGAESGLVVIAGTGSVVLARTRGGTARRVGGWGHLLGDPGSGYAVGQAGLRAVAEALDGGADTILRPRVAEEYGVDERAALIHWVYQDRPPLQDVAPLVIEASADGDTVATDILTAQVNELVRQVEWLLGETDDVAPRIALLGGMLQNEHYAAALRRALADRVPDWSVEVLRHEPVVGALRRARRLDE</sequence>
<dbReference type="SUPFAM" id="SSF53067">
    <property type="entry name" value="Actin-like ATPase domain"/>
    <property type="match status" value="2"/>
</dbReference>
<dbReference type="EMBL" id="JANUBB010000003">
    <property type="protein sequence ID" value="MCS3951151.1"/>
    <property type="molecule type" value="Genomic_DNA"/>
</dbReference>
<dbReference type="EMBL" id="JANUAE010000003">
    <property type="protein sequence ID" value="MCS3709447.1"/>
    <property type="molecule type" value="Genomic_DNA"/>
</dbReference>
<dbReference type="GO" id="GO:0016301">
    <property type="term" value="F:kinase activity"/>
    <property type="evidence" value="ECO:0007669"/>
    <property type="project" value="UniProtKB-KW"/>
</dbReference>
<dbReference type="Proteomes" id="UP001155040">
    <property type="component" value="Unassembled WGS sequence"/>
</dbReference>
<dbReference type="InterPro" id="IPR052519">
    <property type="entry name" value="Euk-type_GlcNAc_Kinase"/>
</dbReference>
<keyword evidence="3" id="KW-0808">Transferase</keyword>
<feature type="domain" description="ATPase BadF/BadG/BcrA/BcrD type" evidence="1">
    <location>
        <begin position="8"/>
        <end position="295"/>
    </location>
</feature>
<evidence type="ECO:0000313" key="4">
    <source>
        <dbReference type="EMBL" id="MCS3951151.1"/>
    </source>
</evidence>
<dbReference type="EMBL" id="JANUBF010000003">
    <property type="protein sequence ID" value="MCS4035690.1"/>
    <property type="molecule type" value="Genomic_DNA"/>
</dbReference>
<keyword evidence="3" id="KW-0418">Kinase</keyword>
<dbReference type="GeneID" id="83727295"/>
<dbReference type="InterPro" id="IPR043129">
    <property type="entry name" value="ATPase_NBD"/>
</dbReference>
<dbReference type="AlphaFoldDB" id="A0A9X2QP14"/>
<dbReference type="Proteomes" id="UP001155034">
    <property type="component" value="Unassembled WGS sequence"/>
</dbReference>
<organism evidence="3 6">
    <name type="scientific">Salinibacter ruber</name>
    <dbReference type="NCBI Taxonomy" id="146919"/>
    <lineage>
        <taxon>Bacteria</taxon>
        <taxon>Pseudomonadati</taxon>
        <taxon>Rhodothermota</taxon>
        <taxon>Rhodothermia</taxon>
        <taxon>Rhodothermales</taxon>
        <taxon>Salinibacteraceae</taxon>
        <taxon>Salinibacter</taxon>
    </lineage>
</organism>
<dbReference type="Pfam" id="PF01869">
    <property type="entry name" value="BcrAD_BadFG"/>
    <property type="match status" value="1"/>
</dbReference>
<evidence type="ECO:0000313" key="5">
    <source>
        <dbReference type="EMBL" id="MCS4035690.1"/>
    </source>
</evidence>
<dbReference type="EMBL" id="JANTYZ010000002">
    <property type="protein sequence ID" value="MCS3864375.1"/>
    <property type="molecule type" value="Genomic_DNA"/>
</dbReference>
<gene>
    <name evidence="2" type="ORF">GGP61_001050</name>
    <name evidence="3" type="ORF">GGP82_000921</name>
    <name evidence="4" type="ORF">GGP83_001092</name>
    <name evidence="5" type="ORF">GGQ01_000738</name>
</gene>
<dbReference type="RefSeq" id="WP_013060926.1">
    <property type="nucleotide sequence ID" value="NZ_CALTRV010000005.1"/>
</dbReference>
<dbReference type="InterPro" id="IPR002731">
    <property type="entry name" value="ATPase_BadF"/>
</dbReference>
<dbReference type="PANTHER" id="PTHR43190">
    <property type="entry name" value="N-ACETYL-D-GLUCOSAMINE KINASE"/>
    <property type="match status" value="1"/>
</dbReference>
<dbReference type="CDD" id="cd24007">
    <property type="entry name" value="ASKHA_NBD_eukNAGK-like"/>
    <property type="match status" value="1"/>
</dbReference>
<proteinExistence type="predicted"/>
<reference evidence="3" key="1">
    <citation type="submission" date="2022-08" db="EMBL/GenBank/DDBJ databases">
        <title>Genomic Encyclopedia of Type Strains, Phase V (KMG-V): Genome sequencing to study the core and pangenomes of soil and plant-associated prokaryotes.</title>
        <authorList>
            <person name="Whitman W."/>
        </authorList>
    </citation>
    <scope>NUCLEOTIDE SEQUENCE</scope>
    <source>
        <strain evidence="3">SP2016B</strain>
        <strain evidence="4">SP2017</strain>
        <strain evidence="5">SP3012</strain>
        <strain evidence="2">SP3049</strain>
    </source>
</reference>
<dbReference type="Gene3D" id="3.30.420.40">
    <property type="match status" value="2"/>
</dbReference>
<evidence type="ECO:0000313" key="2">
    <source>
        <dbReference type="EMBL" id="MCS3709447.1"/>
    </source>
</evidence>
<dbReference type="Proteomes" id="UP001155010">
    <property type="component" value="Unassembled WGS sequence"/>
</dbReference>
<dbReference type="PANTHER" id="PTHR43190:SF3">
    <property type="entry name" value="N-ACETYL-D-GLUCOSAMINE KINASE"/>
    <property type="match status" value="1"/>
</dbReference>
<accession>A0A9X2QP14</accession>
<protein>
    <submittedName>
        <fullName evidence="3">N-acetylglucosamine kinase-like BadF-type ATPase</fullName>
    </submittedName>
</protein>
<evidence type="ECO:0000259" key="1">
    <source>
        <dbReference type="Pfam" id="PF01869"/>
    </source>
</evidence>
<dbReference type="Proteomes" id="UP001155057">
    <property type="component" value="Unassembled WGS sequence"/>
</dbReference>
<evidence type="ECO:0000313" key="6">
    <source>
        <dbReference type="Proteomes" id="UP001155034"/>
    </source>
</evidence>
<comment type="caution">
    <text evidence="3">The sequence shown here is derived from an EMBL/GenBank/DDBJ whole genome shotgun (WGS) entry which is preliminary data.</text>
</comment>
<name>A0A9X2QP14_9BACT</name>